<comment type="similarity">
    <text evidence="1">Belongs to the HipA Ser/Thr kinase family.</text>
</comment>
<dbReference type="GO" id="GO:0005829">
    <property type="term" value="C:cytosol"/>
    <property type="evidence" value="ECO:0007669"/>
    <property type="project" value="TreeGrafter"/>
</dbReference>
<dbReference type="AlphaFoldDB" id="A0A1M5GRV4"/>
<keyword evidence="6" id="KW-1185">Reference proteome</keyword>
<feature type="domain" description="HipA-like C-terminal" evidence="4">
    <location>
        <begin position="52"/>
        <end position="292"/>
    </location>
</feature>
<dbReference type="InterPro" id="IPR052028">
    <property type="entry name" value="HipA_Ser/Thr_kinase"/>
</dbReference>
<keyword evidence="3 5" id="KW-0418">Kinase</keyword>
<dbReference type="OrthoDB" id="9805913at2"/>
<dbReference type="STRING" id="1121884.SAMN02745131_04214"/>
<dbReference type="Proteomes" id="UP000184048">
    <property type="component" value="Unassembled WGS sequence"/>
</dbReference>
<dbReference type="EMBL" id="FQUU01000043">
    <property type="protein sequence ID" value="SHG06368.1"/>
    <property type="molecule type" value="Genomic_DNA"/>
</dbReference>
<dbReference type="PANTHER" id="PTHR37419">
    <property type="entry name" value="SERINE/THREONINE-PROTEIN KINASE TOXIN HIPA"/>
    <property type="match status" value="1"/>
</dbReference>
<dbReference type="Pfam" id="PF07804">
    <property type="entry name" value="HipA_C"/>
    <property type="match status" value="1"/>
</dbReference>
<proteinExistence type="inferred from homology"/>
<dbReference type="PANTHER" id="PTHR37419:SF1">
    <property type="entry name" value="SERINE_THREONINE-PROTEIN KINASE TOXIN HIPA"/>
    <property type="match status" value="1"/>
</dbReference>
<gene>
    <name evidence="5" type="ORF">SAMN02745131_04214</name>
</gene>
<evidence type="ECO:0000259" key="4">
    <source>
        <dbReference type="Pfam" id="PF07804"/>
    </source>
</evidence>
<protein>
    <submittedName>
        <fullName evidence="5">Serine/threonine-protein kinase HipA</fullName>
    </submittedName>
</protein>
<dbReference type="InterPro" id="IPR012893">
    <property type="entry name" value="HipA-like_C"/>
</dbReference>
<reference evidence="5" key="1">
    <citation type="submission" date="2016-11" db="EMBL/GenBank/DDBJ databases">
        <authorList>
            <person name="Jaros S."/>
            <person name="Januszkiewicz K."/>
            <person name="Wedrychowicz H."/>
        </authorList>
    </citation>
    <scope>NUCLEOTIDE SEQUENCE [LARGE SCALE GENOMIC DNA]</scope>
    <source>
        <strain evidence="5">DSM 18119</strain>
    </source>
</reference>
<keyword evidence="2" id="KW-0808">Transferase</keyword>
<evidence type="ECO:0000256" key="3">
    <source>
        <dbReference type="ARBA" id="ARBA00022777"/>
    </source>
</evidence>
<dbReference type="GO" id="GO:0004674">
    <property type="term" value="F:protein serine/threonine kinase activity"/>
    <property type="evidence" value="ECO:0007669"/>
    <property type="project" value="TreeGrafter"/>
</dbReference>
<evidence type="ECO:0000256" key="2">
    <source>
        <dbReference type="ARBA" id="ARBA00022679"/>
    </source>
</evidence>
<organism evidence="5 6">
    <name type="scientific">Flavisolibacter ginsengisoli DSM 18119</name>
    <dbReference type="NCBI Taxonomy" id="1121884"/>
    <lineage>
        <taxon>Bacteria</taxon>
        <taxon>Pseudomonadati</taxon>
        <taxon>Bacteroidota</taxon>
        <taxon>Chitinophagia</taxon>
        <taxon>Chitinophagales</taxon>
        <taxon>Chitinophagaceae</taxon>
        <taxon>Flavisolibacter</taxon>
    </lineage>
</organism>
<accession>A0A1M5GRV4</accession>
<evidence type="ECO:0000313" key="6">
    <source>
        <dbReference type="Proteomes" id="UP000184048"/>
    </source>
</evidence>
<dbReference type="Gene3D" id="1.10.1070.20">
    <property type="match status" value="1"/>
</dbReference>
<evidence type="ECO:0000313" key="5">
    <source>
        <dbReference type="EMBL" id="SHG06368.1"/>
    </source>
</evidence>
<dbReference type="RefSeq" id="WP_072837311.1">
    <property type="nucleotide sequence ID" value="NZ_FQUU01000043.1"/>
</dbReference>
<name>A0A1M5GRV4_9BACT</name>
<sequence length="325" mass="37187">MKCPGCFKEGTDQYCVNCRKRLFDGSKIAPILPFDRPTDNNLAMYQEKTKRLSISGVQLKYSLMRQDGKLILTDKNGQYILKPVPTGQLSLPDQAPANEHLTMQIARQVFKLPTAENALIRFADGSPAYITRRFDVQTGKGLKYQQEDFAQLTGRTKKTHGEDFKYNGTYEEIGLLIQKYVAAALPAVEGFFRIVVFNYLFCNGDAHLKNFSVMRTVYGDYGLTPAYDLLCTLLHSELESDTALDLYKGAIDDEGYNRYGLYTRSHFEELAKRMGILPKRCERIINGLLGKTEEVKNMIALSFLSEEVKEMYSKLYQERVKRFYI</sequence>
<evidence type="ECO:0000256" key="1">
    <source>
        <dbReference type="ARBA" id="ARBA00010164"/>
    </source>
</evidence>